<protein>
    <submittedName>
        <fullName evidence="4">Vinorine synthase</fullName>
    </submittedName>
</protein>
<keyword evidence="3" id="KW-0012">Acyltransferase</keyword>
<dbReference type="Proteomes" id="UP000685013">
    <property type="component" value="Chromosome 14"/>
</dbReference>
<proteinExistence type="inferred from homology"/>
<evidence type="ECO:0000256" key="3">
    <source>
        <dbReference type="ARBA" id="ARBA00023315"/>
    </source>
</evidence>
<comment type="similarity">
    <text evidence="1">Belongs to the plant acyltransferase family.</text>
</comment>
<dbReference type="EMBL" id="JAGKQH010000014">
    <property type="protein sequence ID" value="KAG6581249.1"/>
    <property type="molecule type" value="Genomic_DNA"/>
</dbReference>
<dbReference type="PANTHER" id="PTHR31623">
    <property type="entry name" value="F21J9.9"/>
    <property type="match status" value="1"/>
</dbReference>
<evidence type="ECO:0000256" key="1">
    <source>
        <dbReference type="ARBA" id="ARBA00009861"/>
    </source>
</evidence>
<dbReference type="AlphaFoldDB" id="A0AAV6MI07"/>
<accession>A0AAV6MI07</accession>
<keyword evidence="2" id="KW-0808">Transferase</keyword>
<comment type="caution">
    <text evidence="4">The sequence shown here is derived from an EMBL/GenBank/DDBJ whole genome shotgun (WGS) entry which is preliminary data.</text>
</comment>
<evidence type="ECO:0000313" key="4">
    <source>
        <dbReference type="EMBL" id="KAG6581249.1"/>
    </source>
</evidence>
<dbReference type="PANTHER" id="PTHR31623:SF122">
    <property type="entry name" value="HXXXD-TYPE ACYL-TRANSFERASE FAMILY PROTEIN"/>
    <property type="match status" value="1"/>
</dbReference>
<dbReference type="Pfam" id="PF02458">
    <property type="entry name" value="Transferase"/>
    <property type="match status" value="1"/>
</dbReference>
<keyword evidence="5" id="KW-1185">Reference proteome</keyword>
<name>A0AAV6MI07_9ROSI</name>
<reference evidence="4 5" key="1">
    <citation type="journal article" date="2021" name="Hortic Res">
        <title>The domestication of Cucurbita argyrosperma as revealed by the genome of its wild relative.</title>
        <authorList>
            <person name="Barrera-Redondo J."/>
            <person name="Sanchez-de la Vega G."/>
            <person name="Aguirre-Liguori J.A."/>
            <person name="Castellanos-Morales G."/>
            <person name="Gutierrez-Guerrero Y.T."/>
            <person name="Aguirre-Dugua X."/>
            <person name="Aguirre-Planter E."/>
            <person name="Tenaillon M.I."/>
            <person name="Lira-Saade R."/>
            <person name="Eguiarte L.E."/>
        </authorList>
    </citation>
    <scope>NUCLEOTIDE SEQUENCE [LARGE SCALE GENOMIC DNA]</scope>
    <source>
        <strain evidence="4">JBR-2021</strain>
    </source>
</reference>
<dbReference type="GO" id="GO:0016746">
    <property type="term" value="F:acyltransferase activity"/>
    <property type="evidence" value="ECO:0007669"/>
    <property type="project" value="UniProtKB-KW"/>
</dbReference>
<gene>
    <name evidence="4" type="primary">ACT</name>
    <name evidence="4" type="ORF">SDJN03_21251</name>
</gene>
<evidence type="ECO:0000313" key="5">
    <source>
        <dbReference type="Proteomes" id="UP000685013"/>
    </source>
</evidence>
<sequence>MELEILCKETIKPITSTSPELRNLPLCLFDQQAPNIYMQLLYFYTNNNAVVSSSGCRGRLLKDSLSKALTFYYPFAGRLRNGGNFIDCNDMGAIFSEAKLQCSMLEFMNNFNLEREEILKLTFAVDINGNDPTFNPLLLIQLTQFECGGDVMFVFCSHKVADLASLTNFMNDWASIARSSDDSDLPVVSPEINGVRYFPPELGTGGDLSGGEDSGTVRRDENVRSKRLVFEGSKIAALKAMVSEEVKNPTRVQILTAFIYKAVLSAKYSATGSRPATSLLQLINLRTRVEPPLPETLTGNIVTLFIASSTAAEQREMKLCNMVGDMKTSFEEFCKTFPRNYRDEAWKFASQITRQRDDGDVEKSRGA</sequence>
<organism evidence="4 5">
    <name type="scientific">Cucurbita argyrosperma subsp. sororia</name>
    <dbReference type="NCBI Taxonomy" id="37648"/>
    <lineage>
        <taxon>Eukaryota</taxon>
        <taxon>Viridiplantae</taxon>
        <taxon>Streptophyta</taxon>
        <taxon>Embryophyta</taxon>
        <taxon>Tracheophyta</taxon>
        <taxon>Spermatophyta</taxon>
        <taxon>Magnoliopsida</taxon>
        <taxon>eudicotyledons</taxon>
        <taxon>Gunneridae</taxon>
        <taxon>Pentapetalae</taxon>
        <taxon>rosids</taxon>
        <taxon>fabids</taxon>
        <taxon>Cucurbitales</taxon>
        <taxon>Cucurbitaceae</taxon>
        <taxon>Cucurbiteae</taxon>
        <taxon>Cucurbita</taxon>
    </lineage>
</organism>
<evidence type="ECO:0000256" key="2">
    <source>
        <dbReference type="ARBA" id="ARBA00022679"/>
    </source>
</evidence>
<feature type="non-terminal residue" evidence="4">
    <location>
        <position position="1"/>
    </location>
</feature>